<evidence type="ECO:0000313" key="2">
    <source>
        <dbReference type="Proteomes" id="UP000825078"/>
    </source>
</evidence>
<protein>
    <submittedName>
        <fullName evidence="1">Uncharacterized protein</fullName>
    </submittedName>
</protein>
<accession>A0AAD1NPB5</accession>
<evidence type="ECO:0000313" key="1">
    <source>
        <dbReference type="EMBL" id="BCV47193.1"/>
    </source>
</evidence>
<proteinExistence type="predicted"/>
<gene>
    <name evidence="1" type="ORF">TUM17379_42110</name>
</gene>
<sequence length="67" mass="7189">MSCYGNFWTGWCAEAGSIDSLKGVPMLLGVYVVHSLCSPPNPLPYPNRRRLGKLCHGISDPTGVIVG</sequence>
<dbReference type="AlphaFoldDB" id="A0AAD1NPB5"/>
<organism evidence="1 2">
    <name type="scientific">Shewanella algae</name>
    <dbReference type="NCBI Taxonomy" id="38313"/>
    <lineage>
        <taxon>Bacteria</taxon>
        <taxon>Pseudomonadati</taxon>
        <taxon>Pseudomonadota</taxon>
        <taxon>Gammaproteobacteria</taxon>
        <taxon>Alteromonadales</taxon>
        <taxon>Shewanellaceae</taxon>
        <taxon>Shewanella</taxon>
    </lineage>
</organism>
<dbReference type="Proteomes" id="UP000825078">
    <property type="component" value="Chromosome"/>
</dbReference>
<name>A0AAD1NPB5_9GAMM</name>
<dbReference type="EMBL" id="AP024613">
    <property type="protein sequence ID" value="BCV47193.1"/>
    <property type="molecule type" value="Genomic_DNA"/>
</dbReference>
<reference evidence="1" key="1">
    <citation type="submission" date="2021-05" db="EMBL/GenBank/DDBJ databases">
        <title>Molecular characterization for Shewanella algae harboring chromosomal blaOXA-55-like strains isolated from clinical and environment sample.</title>
        <authorList>
            <person name="Ohama Y."/>
            <person name="Aoki K."/>
            <person name="Harada S."/>
            <person name="Moriya K."/>
            <person name="Ishii Y."/>
            <person name="Tateda K."/>
        </authorList>
    </citation>
    <scope>NUCLEOTIDE SEQUENCE</scope>
    <source>
        <strain evidence="1">TUM17379</strain>
    </source>
</reference>